<keyword evidence="2" id="KW-1133">Transmembrane helix</keyword>
<proteinExistence type="inferred from homology"/>
<reference evidence="4 5" key="1">
    <citation type="journal article" date="2015" name="Genome Announc.">
        <title>Expanding the biotechnology potential of lactobacilli through comparative genomics of 213 strains and associated genera.</title>
        <authorList>
            <person name="Sun Z."/>
            <person name="Harris H.M."/>
            <person name="McCann A."/>
            <person name="Guo C."/>
            <person name="Argimon S."/>
            <person name="Zhang W."/>
            <person name="Yang X."/>
            <person name="Jeffery I.B."/>
            <person name="Cooney J.C."/>
            <person name="Kagawa T.F."/>
            <person name="Liu W."/>
            <person name="Song Y."/>
            <person name="Salvetti E."/>
            <person name="Wrobel A."/>
            <person name="Rasinkangas P."/>
            <person name="Parkhill J."/>
            <person name="Rea M.C."/>
            <person name="O'Sullivan O."/>
            <person name="Ritari J."/>
            <person name="Douillard F.P."/>
            <person name="Paul Ross R."/>
            <person name="Yang R."/>
            <person name="Briner A.E."/>
            <person name="Felis G.E."/>
            <person name="de Vos W.M."/>
            <person name="Barrangou R."/>
            <person name="Klaenhammer T.R."/>
            <person name="Caufield P.W."/>
            <person name="Cui Y."/>
            <person name="Zhang H."/>
            <person name="O'Toole P.W."/>
        </authorList>
    </citation>
    <scope>NUCLEOTIDE SEQUENCE [LARGE SCALE GENOMIC DNA]</scope>
    <source>
        <strain evidence="4 5">JCM 15951</strain>
    </source>
</reference>
<dbReference type="EMBL" id="AZDB01000012">
    <property type="protein sequence ID" value="KRK42960.1"/>
    <property type="molecule type" value="Genomic_DNA"/>
</dbReference>
<keyword evidence="2" id="KW-0472">Membrane</keyword>
<organism evidence="4 5">
    <name type="scientific">Companilactobacillus crustorum JCM 15951</name>
    <dbReference type="NCBI Taxonomy" id="1423737"/>
    <lineage>
        <taxon>Bacteria</taxon>
        <taxon>Bacillati</taxon>
        <taxon>Bacillota</taxon>
        <taxon>Bacilli</taxon>
        <taxon>Lactobacillales</taxon>
        <taxon>Lactobacillaceae</taxon>
        <taxon>Companilactobacillus</taxon>
    </lineage>
</organism>
<dbReference type="GO" id="GO:0006508">
    <property type="term" value="P:proteolysis"/>
    <property type="evidence" value="ECO:0007669"/>
    <property type="project" value="UniProtKB-KW"/>
</dbReference>
<feature type="transmembrane region" description="Helical" evidence="2">
    <location>
        <begin position="182"/>
        <end position="197"/>
    </location>
</feature>
<feature type="transmembrane region" description="Helical" evidence="2">
    <location>
        <begin position="160"/>
        <end position="176"/>
    </location>
</feature>
<dbReference type="GO" id="GO:0080120">
    <property type="term" value="P:CAAX-box protein maturation"/>
    <property type="evidence" value="ECO:0007669"/>
    <property type="project" value="UniProtKB-ARBA"/>
</dbReference>
<feature type="transmembrane region" description="Helical" evidence="2">
    <location>
        <begin position="47"/>
        <end position="67"/>
    </location>
</feature>
<keyword evidence="4" id="KW-0378">Hydrolase</keyword>
<keyword evidence="2" id="KW-0812">Transmembrane</keyword>
<evidence type="ECO:0000256" key="2">
    <source>
        <dbReference type="SAM" id="Phobius"/>
    </source>
</evidence>
<feature type="transmembrane region" description="Helical" evidence="2">
    <location>
        <begin position="21"/>
        <end position="41"/>
    </location>
</feature>
<evidence type="ECO:0000313" key="4">
    <source>
        <dbReference type="EMBL" id="KRK42960.1"/>
    </source>
</evidence>
<dbReference type="GO" id="GO:0004175">
    <property type="term" value="F:endopeptidase activity"/>
    <property type="evidence" value="ECO:0007669"/>
    <property type="project" value="UniProtKB-ARBA"/>
</dbReference>
<comment type="caution">
    <text evidence="4">The sequence shown here is derived from an EMBL/GenBank/DDBJ whole genome shotgun (WGS) entry which is preliminary data.</text>
</comment>
<evidence type="ECO:0000259" key="3">
    <source>
        <dbReference type="Pfam" id="PF02517"/>
    </source>
</evidence>
<keyword evidence="4" id="KW-0645">Protease</keyword>
<comment type="similarity">
    <text evidence="1">Belongs to the UPF0177 family.</text>
</comment>
<feature type="transmembrane region" description="Helical" evidence="2">
    <location>
        <begin position="87"/>
        <end position="109"/>
    </location>
</feature>
<evidence type="ECO:0000256" key="1">
    <source>
        <dbReference type="ARBA" id="ARBA00009067"/>
    </source>
</evidence>
<accession>A0A837RHL6</accession>
<name>A0A837RHL6_9LACO</name>
<dbReference type="Pfam" id="PF02517">
    <property type="entry name" value="Rce1-like"/>
    <property type="match status" value="1"/>
</dbReference>
<dbReference type="AlphaFoldDB" id="A0A837RHL6"/>
<dbReference type="InterPro" id="IPR003675">
    <property type="entry name" value="Rce1/LyrA-like_dom"/>
</dbReference>
<feature type="transmembrane region" description="Helical" evidence="2">
    <location>
        <begin position="202"/>
        <end position="221"/>
    </location>
</feature>
<feature type="domain" description="CAAX prenyl protease 2/Lysostaphin resistance protein A-like" evidence="3">
    <location>
        <begin position="131"/>
        <end position="215"/>
    </location>
</feature>
<dbReference type="PANTHER" id="PTHR36435">
    <property type="entry name" value="SLR1288 PROTEIN"/>
    <property type="match status" value="1"/>
</dbReference>
<dbReference type="PANTHER" id="PTHR36435:SF6">
    <property type="entry name" value="ABORTIVE INFECTION PROTEIN"/>
    <property type="match status" value="1"/>
</dbReference>
<dbReference type="InterPro" id="IPR052710">
    <property type="entry name" value="CAAX_protease"/>
</dbReference>
<protein>
    <submittedName>
        <fullName evidence="4">CAAX family protease</fullName>
    </submittedName>
</protein>
<gene>
    <name evidence="4" type="ORF">FD26_GL000304</name>
</gene>
<dbReference type="Proteomes" id="UP000050964">
    <property type="component" value="Unassembled WGS sequence"/>
</dbReference>
<feature type="transmembrane region" description="Helical" evidence="2">
    <location>
        <begin position="129"/>
        <end position="148"/>
    </location>
</feature>
<evidence type="ECO:0000313" key="5">
    <source>
        <dbReference type="Proteomes" id="UP000050964"/>
    </source>
</evidence>
<sequence>MKLQVFTFKNLGGIMSYQKNQFFTLLTYILLLSLGTILSMMSITGSAYFLTITVGAIVATGIMIYLVKLSGPNSFEKKSNLNHDLQWIILGTVGAVVLQYVIGFADKLIFHASTSSQNTIGLLLMVKEYPYYFLYVMIAAPIMEEIIFRRVFFANLIKPMNVYLAAIISACLFAFMHQDTRFLVYVAMGLWFSFIYYKSKNIYVSAGSHIIMNAFVLTMGIM</sequence>